<dbReference type="OrthoDB" id="2434096at2759"/>
<evidence type="ECO:0000313" key="4">
    <source>
        <dbReference type="EMBL" id="KAF9939999.1"/>
    </source>
</evidence>
<accession>A0A9P6LTL2</accession>
<feature type="domain" description="Yeast cell wall synthesis Kre9/Knh1-like N-terminal" evidence="3">
    <location>
        <begin position="33"/>
        <end position="130"/>
    </location>
</feature>
<organism evidence="4 5">
    <name type="scientific">Modicella reniformis</name>
    <dbReference type="NCBI Taxonomy" id="1440133"/>
    <lineage>
        <taxon>Eukaryota</taxon>
        <taxon>Fungi</taxon>
        <taxon>Fungi incertae sedis</taxon>
        <taxon>Mucoromycota</taxon>
        <taxon>Mortierellomycotina</taxon>
        <taxon>Mortierellomycetes</taxon>
        <taxon>Mortierellales</taxon>
        <taxon>Mortierellaceae</taxon>
        <taxon>Modicella</taxon>
    </lineage>
</organism>
<proteinExistence type="predicted"/>
<dbReference type="Pfam" id="PF10342">
    <property type="entry name" value="Kre9_KNH"/>
    <property type="match status" value="1"/>
</dbReference>
<evidence type="ECO:0000256" key="1">
    <source>
        <dbReference type="ARBA" id="ARBA00022729"/>
    </source>
</evidence>
<protein>
    <recommendedName>
        <fullName evidence="3">Yeast cell wall synthesis Kre9/Knh1-like N-terminal domain-containing protein</fullName>
    </recommendedName>
</protein>
<comment type="caution">
    <text evidence="4">The sequence shown here is derived from an EMBL/GenBank/DDBJ whole genome shotgun (WGS) entry which is preliminary data.</text>
</comment>
<evidence type="ECO:0000259" key="3">
    <source>
        <dbReference type="Pfam" id="PF10342"/>
    </source>
</evidence>
<keyword evidence="1 2" id="KW-0732">Signal</keyword>
<dbReference type="AlphaFoldDB" id="A0A9P6LTL2"/>
<keyword evidence="5" id="KW-1185">Reference proteome</keyword>
<dbReference type="EMBL" id="JAAAHW010009488">
    <property type="protein sequence ID" value="KAF9939999.1"/>
    <property type="molecule type" value="Genomic_DNA"/>
</dbReference>
<dbReference type="InterPro" id="IPR018466">
    <property type="entry name" value="Kre9/Knh1-like_N"/>
</dbReference>
<evidence type="ECO:0000256" key="2">
    <source>
        <dbReference type="SAM" id="SignalP"/>
    </source>
</evidence>
<feature type="signal peptide" evidence="2">
    <location>
        <begin position="1"/>
        <end position="20"/>
    </location>
</feature>
<dbReference type="Proteomes" id="UP000749646">
    <property type="component" value="Unassembled WGS sequence"/>
</dbReference>
<feature type="chain" id="PRO_5040413946" description="Yeast cell wall synthesis Kre9/Knh1-like N-terminal domain-containing protein" evidence="2">
    <location>
        <begin position="21"/>
        <end position="152"/>
    </location>
</feature>
<name>A0A9P6LTL2_9FUNG</name>
<evidence type="ECO:0000313" key="5">
    <source>
        <dbReference type="Proteomes" id="UP000749646"/>
    </source>
</evidence>
<sequence length="152" mass="16292">MLFIKSSALAVLALAASVSAQMNHTYFTNPVGEGQVYTAGDNTTFSWQLKCVSPNIYISSNPSKVSVELVNSTNSNNAYFLAEITTIDCTQNQGNTNWVIPAKYGDGTSLFSLKMVFDRGNTAYSGRFTIPLLPANPAVLALSPLSSLALLQ</sequence>
<reference evidence="4" key="1">
    <citation type="journal article" date="2020" name="Fungal Divers.">
        <title>Resolving the Mortierellaceae phylogeny through synthesis of multi-gene phylogenetics and phylogenomics.</title>
        <authorList>
            <person name="Vandepol N."/>
            <person name="Liber J."/>
            <person name="Desiro A."/>
            <person name="Na H."/>
            <person name="Kennedy M."/>
            <person name="Barry K."/>
            <person name="Grigoriev I.V."/>
            <person name="Miller A.N."/>
            <person name="O'Donnell K."/>
            <person name="Stajich J.E."/>
            <person name="Bonito G."/>
        </authorList>
    </citation>
    <scope>NUCLEOTIDE SEQUENCE</scope>
    <source>
        <strain evidence="4">MES-2147</strain>
    </source>
</reference>
<gene>
    <name evidence="4" type="ORF">BGZ65_008618</name>
</gene>